<organism evidence="1 2">
    <name type="scientific">Brevundimonas faecalis</name>
    <dbReference type="NCBI Taxonomy" id="947378"/>
    <lineage>
        <taxon>Bacteria</taxon>
        <taxon>Pseudomonadati</taxon>
        <taxon>Pseudomonadota</taxon>
        <taxon>Alphaproteobacteria</taxon>
        <taxon>Caulobacterales</taxon>
        <taxon>Caulobacteraceae</taxon>
        <taxon>Brevundimonas</taxon>
    </lineage>
</organism>
<dbReference type="Proteomes" id="UP001549313">
    <property type="component" value="Unassembled WGS sequence"/>
</dbReference>
<gene>
    <name evidence="1" type="ORF">ABIE19_000659</name>
</gene>
<protein>
    <submittedName>
        <fullName evidence="1">Uncharacterized protein</fullName>
    </submittedName>
</protein>
<evidence type="ECO:0000313" key="1">
    <source>
        <dbReference type="EMBL" id="MET4682750.1"/>
    </source>
</evidence>
<accession>A0ABV2R8K9</accession>
<dbReference type="EMBL" id="JBEPTF010000001">
    <property type="protein sequence ID" value="MET4682750.1"/>
    <property type="molecule type" value="Genomic_DNA"/>
</dbReference>
<reference evidence="1 2" key="1">
    <citation type="submission" date="2024-06" db="EMBL/GenBank/DDBJ databases">
        <title>Sorghum-associated microbial communities from plants grown in Nebraska, USA.</title>
        <authorList>
            <person name="Schachtman D."/>
        </authorList>
    </citation>
    <scope>NUCLEOTIDE SEQUENCE [LARGE SCALE GENOMIC DNA]</scope>
    <source>
        <strain evidence="1 2">2814</strain>
    </source>
</reference>
<evidence type="ECO:0000313" key="2">
    <source>
        <dbReference type="Proteomes" id="UP001549313"/>
    </source>
</evidence>
<comment type="caution">
    <text evidence="1">The sequence shown here is derived from an EMBL/GenBank/DDBJ whole genome shotgun (WGS) entry which is preliminary data.</text>
</comment>
<name>A0ABV2R8K9_9CAUL</name>
<sequence length="179" mass="19413">MRNALITVFLVALASCSEPSPAPDIEPASGRTDASFDVAYQVTEGGFQGMYLFADPKTGETWSEYRDDREAVAKGGFGEPLTPCSRGSIRCYRMRSGQPLLSSLPPPDFLNGEFRYSSRPMTYWTWPCTEISAVSERGATTSVVCPVVGLVAFSIAATGGPGSVERFELRSFNGLFAQR</sequence>
<dbReference type="RefSeq" id="WP_354087688.1">
    <property type="nucleotide sequence ID" value="NZ_JBEPTF010000001.1"/>
</dbReference>
<dbReference type="PROSITE" id="PS51257">
    <property type="entry name" value="PROKAR_LIPOPROTEIN"/>
    <property type="match status" value="1"/>
</dbReference>
<proteinExistence type="predicted"/>
<keyword evidence="2" id="KW-1185">Reference proteome</keyword>